<dbReference type="Pfam" id="PF18915">
    <property type="entry name" value="DUF5667"/>
    <property type="match status" value="1"/>
</dbReference>
<feature type="transmembrane region" description="Helical" evidence="2">
    <location>
        <begin position="210"/>
        <end position="230"/>
    </location>
</feature>
<dbReference type="RefSeq" id="WP_152167348.1">
    <property type="nucleotide sequence ID" value="NZ_CP045096.1"/>
</dbReference>
<evidence type="ECO:0000313" key="5">
    <source>
        <dbReference type="Proteomes" id="UP000327294"/>
    </source>
</evidence>
<dbReference type="AlphaFoldDB" id="A0A5P8JZ85"/>
<proteinExistence type="predicted"/>
<sequence length="409" mass="42652">MTRETPEARPGTRPDALVADRLALAEAHLDTHLPLLTAEAQAAMLARVRRTAARPATAAARRSAGAAGSGDAAVPTVPTVATAARDGSDAVLSGAGAGTVLVLTPQRRAAALAQALEHPAGAPGQGSGTDSADAAPEQSRLVALADALRSLPHPALDPEVKAAQRARLVAAVERTHGETAAASRVPEQRTQPRPGRDFARGPRSRWARTLVVLGVALGVTAGTLTGVAAASTDALPGDSLYGVKRGIEDFRLTWADGDTERGEVYLGLAATRLHELDALTDRIARDNAQADLYTIELSSTLTDLDEDASAGRRLLVAVMSTGDSRDPVRVLSSFSDAHREEWGQVRDRLPAGLDDVAGRVTFTFDSIDEVTRPRPSPVPPILRSSPSHLPVLPGRFVDTGGAAHRPVGV</sequence>
<name>A0A5P8JZ85_9ACTN</name>
<reference evidence="4 5" key="1">
    <citation type="submission" date="2019-10" db="EMBL/GenBank/DDBJ databases">
        <title>Streptomyces sp. strain GY16 isolated from leaves of Broussonetia papyrifera.</title>
        <authorList>
            <person name="Mo P."/>
        </authorList>
    </citation>
    <scope>NUCLEOTIDE SEQUENCE [LARGE SCALE GENOMIC DNA]</scope>
    <source>
        <strain evidence="4 5">GY16</strain>
    </source>
</reference>
<evidence type="ECO:0000256" key="2">
    <source>
        <dbReference type="SAM" id="Phobius"/>
    </source>
</evidence>
<protein>
    <recommendedName>
        <fullName evidence="3">DUF5667 domain-containing protein</fullName>
    </recommendedName>
</protein>
<keyword evidence="2" id="KW-0812">Transmembrane</keyword>
<evidence type="ECO:0000313" key="4">
    <source>
        <dbReference type="EMBL" id="QFQ95818.1"/>
    </source>
</evidence>
<gene>
    <name evidence="4" type="ORF">F9278_06110</name>
</gene>
<dbReference type="Proteomes" id="UP000327294">
    <property type="component" value="Chromosome"/>
</dbReference>
<feature type="domain" description="DUF5667" evidence="3">
    <location>
        <begin position="234"/>
        <end position="308"/>
    </location>
</feature>
<dbReference type="InterPro" id="IPR043725">
    <property type="entry name" value="DUF5667"/>
</dbReference>
<feature type="region of interest" description="Disordered" evidence="1">
    <location>
        <begin position="177"/>
        <end position="201"/>
    </location>
</feature>
<keyword evidence="5" id="KW-1185">Reference proteome</keyword>
<accession>A0A5P8JZ85</accession>
<organism evidence="4 5">
    <name type="scientific">Streptomyces phaeolivaceus</name>
    <dbReference type="NCBI Taxonomy" id="2653200"/>
    <lineage>
        <taxon>Bacteria</taxon>
        <taxon>Bacillati</taxon>
        <taxon>Actinomycetota</taxon>
        <taxon>Actinomycetes</taxon>
        <taxon>Kitasatosporales</taxon>
        <taxon>Streptomycetaceae</taxon>
        <taxon>Streptomyces</taxon>
    </lineage>
</organism>
<evidence type="ECO:0000256" key="1">
    <source>
        <dbReference type="SAM" id="MobiDB-lite"/>
    </source>
</evidence>
<keyword evidence="2" id="KW-0472">Membrane</keyword>
<keyword evidence="2" id="KW-1133">Transmembrane helix</keyword>
<evidence type="ECO:0000259" key="3">
    <source>
        <dbReference type="Pfam" id="PF18915"/>
    </source>
</evidence>
<dbReference type="EMBL" id="CP045096">
    <property type="protein sequence ID" value="QFQ95818.1"/>
    <property type="molecule type" value="Genomic_DNA"/>
</dbReference>
<dbReference type="KEGG" id="sphv:F9278_06110"/>